<reference evidence="4 5" key="1">
    <citation type="submission" date="2016-10" db="EMBL/GenBank/DDBJ databases">
        <authorList>
            <person name="Varghese N."/>
            <person name="Submissions S."/>
        </authorList>
    </citation>
    <scope>NUCLEOTIDE SEQUENCE [LARGE SCALE GENOMIC DNA]</scope>
    <source>
        <strain evidence="4 5">DSM 17997</strain>
    </source>
</reference>
<dbReference type="CDD" id="cd06464">
    <property type="entry name" value="ACD_sHsps-like"/>
    <property type="match status" value="1"/>
</dbReference>
<dbReference type="RefSeq" id="WP_019599070.1">
    <property type="nucleotide sequence ID" value="NZ_FNQC01000013.1"/>
</dbReference>
<proteinExistence type="inferred from homology"/>
<dbReference type="InterPro" id="IPR008978">
    <property type="entry name" value="HSP20-like_chaperone"/>
</dbReference>
<dbReference type="EMBL" id="FNQC01000013">
    <property type="protein sequence ID" value="SDZ41015.1"/>
    <property type="molecule type" value="Genomic_DNA"/>
</dbReference>
<gene>
    <name evidence="4" type="ORF">SAMN05444412_11385</name>
</gene>
<accession>A0A1H3SU00</accession>
<dbReference type="InterPro" id="IPR031107">
    <property type="entry name" value="Small_HSP"/>
</dbReference>
<dbReference type="Proteomes" id="UP000199663">
    <property type="component" value="Unassembled WGS sequence"/>
</dbReference>
<dbReference type="Gene3D" id="2.60.40.790">
    <property type="match status" value="1"/>
</dbReference>
<protein>
    <submittedName>
        <fullName evidence="4">HSP20 family protein</fullName>
    </submittedName>
</protein>
<keyword evidence="5" id="KW-1185">Reference proteome</keyword>
<evidence type="ECO:0000259" key="3">
    <source>
        <dbReference type="PROSITE" id="PS01031"/>
    </source>
</evidence>
<evidence type="ECO:0000256" key="2">
    <source>
        <dbReference type="RuleBase" id="RU003616"/>
    </source>
</evidence>
<comment type="caution">
    <text evidence="4">The sequence shown here is derived from an EMBL/GenBank/DDBJ whole genome shotgun (WGS) entry which is preliminary data.</text>
</comment>
<organism evidence="4 5">
    <name type="scientific">Rhodonellum ikkaensis</name>
    <dbReference type="NCBI Taxonomy" id="336829"/>
    <lineage>
        <taxon>Bacteria</taxon>
        <taxon>Pseudomonadati</taxon>
        <taxon>Bacteroidota</taxon>
        <taxon>Cytophagia</taxon>
        <taxon>Cytophagales</taxon>
        <taxon>Cytophagaceae</taxon>
        <taxon>Rhodonellum</taxon>
    </lineage>
</organism>
<dbReference type="Pfam" id="PF00011">
    <property type="entry name" value="HSP20"/>
    <property type="match status" value="1"/>
</dbReference>
<feature type="domain" description="SHSP" evidence="3">
    <location>
        <begin position="40"/>
        <end position="153"/>
    </location>
</feature>
<evidence type="ECO:0000313" key="4">
    <source>
        <dbReference type="EMBL" id="SDZ41015.1"/>
    </source>
</evidence>
<dbReference type="PANTHER" id="PTHR11527">
    <property type="entry name" value="HEAT-SHOCK PROTEIN 20 FAMILY MEMBER"/>
    <property type="match status" value="1"/>
</dbReference>
<evidence type="ECO:0000256" key="1">
    <source>
        <dbReference type="PROSITE-ProRule" id="PRU00285"/>
    </source>
</evidence>
<name>A0A1H3SU00_9BACT</name>
<sequence>MTTLIKRRNGPFSSILPEVFNTERLFGPSLMDLERTFWDTEKNFDVPSANVRETPKEFMVDVSAPGFDKKDFKIEFSEGMLTIHAEKEEKTEETKKDYMHKEFSYSSIRRTFSLPENIKEDKIEAKYTNGILHLVLPKKEEGRNKITKEIKIG</sequence>
<comment type="similarity">
    <text evidence="1 2">Belongs to the small heat shock protein (HSP20) family.</text>
</comment>
<evidence type="ECO:0000313" key="5">
    <source>
        <dbReference type="Proteomes" id="UP000199663"/>
    </source>
</evidence>
<dbReference type="PROSITE" id="PS01031">
    <property type="entry name" value="SHSP"/>
    <property type="match status" value="1"/>
</dbReference>
<dbReference type="InterPro" id="IPR002068">
    <property type="entry name" value="A-crystallin/Hsp20_dom"/>
</dbReference>
<dbReference type="SUPFAM" id="SSF49764">
    <property type="entry name" value="HSP20-like chaperones"/>
    <property type="match status" value="1"/>
</dbReference>